<keyword evidence="1" id="KW-1133">Transmembrane helix</keyword>
<evidence type="ECO:0000313" key="2">
    <source>
        <dbReference type="EMBL" id="KAJ3833176.1"/>
    </source>
</evidence>
<evidence type="ECO:0000313" key="3">
    <source>
        <dbReference type="Proteomes" id="UP001163846"/>
    </source>
</evidence>
<organism evidence="2 3">
    <name type="scientific">Lentinula raphanica</name>
    <dbReference type="NCBI Taxonomy" id="153919"/>
    <lineage>
        <taxon>Eukaryota</taxon>
        <taxon>Fungi</taxon>
        <taxon>Dikarya</taxon>
        <taxon>Basidiomycota</taxon>
        <taxon>Agaricomycotina</taxon>
        <taxon>Agaricomycetes</taxon>
        <taxon>Agaricomycetidae</taxon>
        <taxon>Agaricales</taxon>
        <taxon>Marasmiineae</taxon>
        <taxon>Omphalotaceae</taxon>
        <taxon>Lentinula</taxon>
    </lineage>
</organism>
<protein>
    <submittedName>
        <fullName evidence="2">Uncharacterized protein</fullName>
    </submittedName>
</protein>
<keyword evidence="1" id="KW-0812">Transmembrane</keyword>
<feature type="transmembrane region" description="Helical" evidence="1">
    <location>
        <begin position="37"/>
        <end position="55"/>
    </location>
</feature>
<evidence type="ECO:0000256" key="1">
    <source>
        <dbReference type="SAM" id="Phobius"/>
    </source>
</evidence>
<keyword evidence="3" id="KW-1185">Reference proteome</keyword>
<proteinExistence type="predicted"/>
<sequence>MLLVKFVSLIFSFSSSWLRMALYVTFGGPRGSTCRLNVALISLAFCGIGWLLPVLPVKSTYSLSRPYSSQAYSSRPSTNAHFLLSRVVGVGFLFDSLASDFSWRFLFCYLPFPVRRVSTSNRESTTYSKDL</sequence>
<keyword evidence="1" id="KW-0472">Membrane</keyword>
<dbReference type="Proteomes" id="UP001163846">
    <property type="component" value="Unassembled WGS sequence"/>
</dbReference>
<reference evidence="2" key="1">
    <citation type="submission" date="2022-08" db="EMBL/GenBank/DDBJ databases">
        <authorList>
            <consortium name="DOE Joint Genome Institute"/>
            <person name="Min B."/>
            <person name="Riley R."/>
            <person name="Sierra-Patev S."/>
            <person name="Naranjo-Ortiz M."/>
            <person name="Looney B."/>
            <person name="Konkel Z."/>
            <person name="Slot J.C."/>
            <person name="Sakamoto Y."/>
            <person name="Steenwyk J.L."/>
            <person name="Rokas A."/>
            <person name="Carro J."/>
            <person name="Camarero S."/>
            <person name="Ferreira P."/>
            <person name="Molpeceres G."/>
            <person name="Ruiz-Duenas F.J."/>
            <person name="Serrano A."/>
            <person name="Henrissat B."/>
            <person name="Drula E."/>
            <person name="Hughes K.W."/>
            <person name="Mata J.L."/>
            <person name="Ishikawa N.K."/>
            <person name="Vargas-Isla R."/>
            <person name="Ushijima S."/>
            <person name="Smith C.A."/>
            <person name="Ahrendt S."/>
            <person name="Andreopoulos W."/>
            <person name="He G."/>
            <person name="Labutti K."/>
            <person name="Lipzen A."/>
            <person name="Ng V."/>
            <person name="Sandor L."/>
            <person name="Barry K."/>
            <person name="Martinez A.T."/>
            <person name="Xiao Y."/>
            <person name="Gibbons J.G."/>
            <person name="Terashima K."/>
            <person name="Hibbett D.S."/>
            <person name="Grigoriev I.V."/>
        </authorList>
    </citation>
    <scope>NUCLEOTIDE SEQUENCE</scope>
    <source>
        <strain evidence="2">TFB9207</strain>
    </source>
</reference>
<gene>
    <name evidence="2" type="ORF">F5878DRAFT_633343</name>
</gene>
<name>A0AA38U6P7_9AGAR</name>
<comment type="caution">
    <text evidence="2">The sequence shown here is derived from an EMBL/GenBank/DDBJ whole genome shotgun (WGS) entry which is preliminary data.</text>
</comment>
<dbReference type="EMBL" id="MU806755">
    <property type="protein sequence ID" value="KAJ3833176.1"/>
    <property type="molecule type" value="Genomic_DNA"/>
</dbReference>
<accession>A0AA38U6P7</accession>
<dbReference type="AlphaFoldDB" id="A0AA38U6P7"/>